<dbReference type="WBParaSite" id="EN70_5851">
    <property type="protein sequence ID" value="EN70_5851"/>
    <property type="gene ID" value="EN70_5851"/>
</dbReference>
<dbReference type="InterPro" id="IPR036388">
    <property type="entry name" value="WH-like_DNA-bd_sf"/>
</dbReference>
<protein>
    <submittedName>
        <fullName evidence="2">Fork-head domain-containing protein</fullName>
    </submittedName>
</protein>
<evidence type="ECO:0000313" key="2">
    <source>
        <dbReference type="WBParaSite" id="EN70_5851"/>
    </source>
</evidence>
<dbReference type="OrthoDB" id="5807226at2759"/>
<dbReference type="InterPro" id="IPR036390">
    <property type="entry name" value="WH_DNA-bd_sf"/>
</dbReference>
<gene>
    <name evidence="2" type="primary">LOAG_16497</name>
</gene>
<dbReference type="SUPFAM" id="SSF46785">
    <property type="entry name" value="Winged helix' DNA-binding domain"/>
    <property type="match status" value="1"/>
</dbReference>
<reference evidence="1" key="1">
    <citation type="submission" date="2012-04" db="EMBL/GenBank/DDBJ databases">
        <title>The Genome Sequence of Loa loa.</title>
        <authorList>
            <consortium name="The Broad Institute Genome Sequencing Platform"/>
            <consortium name="Broad Institute Genome Sequencing Center for Infectious Disease"/>
            <person name="Nutman T.B."/>
            <person name="Fink D.L."/>
            <person name="Russ C."/>
            <person name="Young S."/>
            <person name="Zeng Q."/>
            <person name="Gargeya S."/>
            <person name="Alvarado L."/>
            <person name="Berlin A."/>
            <person name="Chapman S.B."/>
            <person name="Chen Z."/>
            <person name="Freedman E."/>
            <person name="Gellesch M."/>
            <person name="Goldberg J."/>
            <person name="Griggs A."/>
            <person name="Gujja S."/>
            <person name="Heilman E.R."/>
            <person name="Heiman D."/>
            <person name="Howarth C."/>
            <person name="Mehta T."/>
            <person name="Neiman D."/>
            <person name="Pearson M."/>
            <person name="Roberts A."/>
            <person name="Saif S."/>
            <person name="Shea T."/>
            <person name="Shenoy N."/>
            <person name="Sisk P."/>
            <person name="Stolte C."/>
            <person name="Sykes S."/>
            <person name="White J."/>
            <person name="Yandava C."/>
            <person name="Haas B."/>
            <person name="Henn M.R."/>
            <person name="Nusbaum C."/>
            <person name="Birren B."/>
        </authorList>
    </citation>
    <scope>NUCLEOTIDE SEQUENCE [LARGE SCALE GENOMIC DNA]</scope>
</reference>
<dbReference type="InParanoid" id="A0A1I7VSU4"/>
<dbReference type="AlphaFoldDB" id="A0A1I7VSU4"/>
<name>A0A1I7VSU4_LOALO</name>
<dbReference type="Proteomes" id="UP000095285">
    <property type="component" value="Unassembled WGS sequence"/>
</dbReference>
<evidence type="ECO:0000313" key="1">
    <source>
        <dbReference type="Proteomes" id="UP000095285"/>
    </source>
</evidence>
<dbReference type="Gene3D" id="1.10.10.10">
    <property type="entry name" value="Winged helix-like DNA-binding domain superfamily/Winged helix DNA-binding domain"/>
    <property type="match status" value="1"/>
</dbReference>
<sequence length="269" mass="31718">MSHPYPNTLTMNQFETLNFTRSFRYKSTIPRRGVMGWGRFLHWMRDFLWKQLTGSNDLFLMPVEVVGTTEKNEGRRTDEVDDRSEEENGADDLKCLDWLVNYRLPEYFAFLDDPFHQFTETNLFRNPNNGSVSEDFMRREDKEQLEQVICDTLIEERLTKKCSLLCWIYRVLATSPKRQLSLNDIYHRFLILNSNHGKLLPNWKFSVGETLLTSKCFVYKHSLWSINADFALKYERAALDQGLSHRCPPPFASTYEVLDTSRKNLPVMC</sequence>
<reference evidence="2" key="2">
    <citation type="submission" date="2016-11" db="UniProtKB">
        <authorList>
            <consortium name="WormBaseParasite"/>
        </authorList>
    </citation>
    <scope>IDENTIFICATION</scope>
</reference>
<organism evidence="1 2">
    <name type="scientific">Loa loa</name>
    <name type="common">Eye worm</name>
    <name type="synonym">Filaria loa</name>
    <dbReference type="NCBI Taxonomy" id="7209"/>
    <lineage>
        <taxon>Eukaryota</taxon>
        <taxon>Metazoa</taxon>
        <taxon>Ecdysozoa</taxon>
        <taxon>Nematoda</taxon>
        <taxon>Chromadorea</taxon>
        <taxon>Rhabditida</taxon>
        <taxon>Spirurina</taxon>
        <taxon>Spiruromorpha</taxon>
        <taxon>Filarioidea</taxon>
        <taxon>Onchocercidae</taxon>
        <taxon>Loa</taxon>
    </lineage>
</organism>
<proteinExistence type="predicted"/>
<accession>A0A1I7VSU4</accession>
<keyword evidence="1" id="KW-1185">Reference proteome</keyword>